<evidence type="ECO:0000256" key="1">
    <source>
        <dbReference type="SAM" id="Phobius"/>
    </source>
</evidence>
<dbReference type="Proteomes" id="UP000240987">
    <property type="component" value="Unassembled WGS sequence"/>
</dbReference>
<proteinExistence type="predicted"/>
<keyword evidence="1" id="KW-1133">Transmembrane helix</keyword>
<keyword evidence="1" id="KW-0812">Transmembrane</keyword>
<organism evidence="2 3">
    <name type="scientific">Photobacterium frigidiphilum</name>
    <dbReference type="NCBI Taxonomy" id="264736"/>
    <lineage>
        <taxon>Bacteria</taxon>
        <taxon>Pseudomonadati</taxon>
        <taxon>Pseudomonadota</taxon>
        <taxon>Gammaproteobacteria</taxon>
        <taxon>Vibrionales</taxon>
        <taxon>Vibrionaceae</taxon>
        <taxon>Photobacterium</taxon>
    </lineage>
</organism>
<feature type="transmembrane region" description="Helical" evidence="1">
    <location>
        <begin position="12"/>
        <end position="32"/>
    </location>
</feature>
<gene>
    <name evidence="2" type="ORF">C9J12_18030</name>
</gene>
<keyword evidence="1" id="KW-0472">Membrane</keyword>
<keyword evidence="3" id="KW-1185">Reference proteome</keyword>
<dbReference type="OrthoDB" id="9942332at2"/>
<comment type="caution">
    <text evidence="2">The sequence shown here is derived from an EMBL/GenBank/DDBJ whole genome shotgun (WGS) entry which is preliminary data.</text>
</comment>
<evidence type="ECO:0000313" key="3">
    <source>
        <dbReference type="Proteomes" id="UP000240987"/>
    </source>
</evidence>
<dbReference type="RefSeq" id="WP_107243972.1">
    <property type="nucleotide sequence ID" value="NZ_PYMJ01000020.1"/>
</dbReference>
<dbReference type="AlphaFoldDB" id="A0A2T3JCM3"/>
<evidence type="ECO:0000313" key="2">
    <source>
        <dbReference type="EMBL" id="PSU46609.1"/>
    </source>
</evidence>
<dbReference type="EMBL" id="PYMJ01000020">
    <property type="protein sequence ID" value="PSU46609.1"/>
    <property type="molecule type" value="Genomic_DNA"/>
</dbReference>
<protein>
    <submittedName>
        <fullName evidence="2">Uncharacterized protein</fullName>
    </submittedName>
</protein>
<accession>A0A2T3JCM3</accession>
<sequence>MDENKYRRIDILLRGIISLGAVVAFLFSVYQYKATKEKEFKVKYWNEQLRICQDGTKYATKFVLDISNNGKVERKYIDHLYQVTFGEARLLLTDKPLETLQYIMQEASTCSYYEDISCDDSIFNAKALLFAQQCRAMLSESWNTPLNQIGEGKVWIYER</sequence>
<reference evidence="2 3" key="1">
    <citation type="submission" date="2018-01" db="EMBL/GenBank/DDBJ databases">
        <title>Whole genome sequencing of Histamine producing bacteria.</title>
        <authorList>
            <person name="Butler K."/>
        </authorList>
    </citation>
    <scope>NUCLEOTIDE SEQUENCE [LARGE SCALE GENOMIC DNA]</scope>
    <source>
        <strain evidence="2 3">JCM 12947</strain>
    </source>
</reference>
<name>A0A2T3JCM3_9GAMM</name>